<evidence type="ECO:0000259" key="1">
    <source>
        <dbReference type="PROSITE" id="PS51833"/>
    </source>
</evidence>
<gene>
    <name evidence="2" type="ORF">AAIA72_10525</name>
</gene>
<feature type="domain" description="HDOD" evidence="1">
    <location>
        <begin position="16"/>
        <end position="213"/>
    </location>
</feature>
<dbReference type="Gene3D" id="1.10.3210.10">
    <property type="entry name" value="Hypothetical protein af1432"/>
    <property type="match status" value="1"/>
</dbReference>
<dbReference type="PROSITE" id="PS51833">
    <property type="entry name" value="HDOD"/>
    <property type="match status" value="1"/>
</dbReference>
<accession>A0AB39UTR9</accession>
<reference evidence="2" key="1">
    <citation type="submission" date="2024-05" db="EMBL/GenBank/DDBJ databases">
        <title>Genome sequencing of novel strain.</title>
        <authorList>
            <person name="Ganbat D."/>
            <person name="Ganbat S."/>
            <person name="Lee S.-J."/>
        </authorList>
    </citation>
    <scope>NUCLEOTIDE SEQUENCE</scope>
    <source>
        <strain evidence="2">SMD15-11</strain>
    </source>
</reference>
<dbReference type="InterPro" id="IPR052340">
    <property type="entry name" value="RNase_Y/CdgJ"/>
</dbReference>
<dbReference type="PANTHER" id="PTHR33525:SF6">
    <property type="entry name" value="HDOD DOMAIN-CONTAINING PROTEIN"/>
    <property type="match status" value="1"/>
</dbReference>
<sequence>MLDDETLLKVGQSFYIPPRPEVLVRIQEIAGQPEPDVNALVRAVTSDVALSGAVLKTLNSPAFGFRMRIDNIHQATMLLGIRKITALATGFLIRQAFKGKSASISLEDFWERSQQSADLIYFIGDKTDLKRYVPLETLYTIGLFHNAGQAAMAIRFPDYDQTLAWADAHPEARLVDIEDQRYHTDHAVVSFYLARSWGLPDNVLKIILCHAREEFLEADLPLPDSMAMAALMMTRAFQFRWKHFEEAPFWLAHQAAVTELIGLTPDDVLDLREDAEARLFGQ</sequence>
<dbReference type="InterPro" id="IPR013976">
    <property type="entry name" value="HDOD"/>
</dbReference>
<proteinExistence type="predicted"/>
<dbReference type="PANTHER" id="PTHR33525">
    <property type="match status" value="1"/>
</dbReference>
<dbReference type="EMBL" id="CP154858">
    <property type="protein sequence ID" value="XDT71240.1"/>
    <property type="molecule type" value="Genomic_DNA"/>
</dbReference>
<dbReference type="RefSeq" id="WP_369600278.1">
    <property type="nucleotide sequence ID" value="NZ_CP154858.1"/>
</dbReference>
<dbReference type="Pfam" id="PF08668">
    <property type="entry name" value="HDOD"/>
    <property type="match status" value="1"/>
</dbReference>
<dbReference type="AlphaFoldDB" id="A0AB39UTR9"/>
<dbReference type="KEGG" id="tcd:AAIA72_10525"/>
<organism evidence="2">
    <name type="scientific">Thermohahella caldifontis</name>
    <dbReference type="NCBI Taxonomy" id="3142973"/>
    <lineage>
        <taxon>Bacteria</taxon>
        <taxon>Pseudomonadati</taxon>
        <taxon>Pseudomonadota</taxon>
        <taxon>Gammaproteobacteria</taxon>
        <taxon>Oceanospirillales</taxon>
        <taxon>Hahellaceae</taxon>
        <taxon>Thermohahella</taxon>
    </lineage>
</organism>
<protein>
    <submittedName>
        <fullName evidence="2">HDOD domain-containing protein</fullName>
    </submittedName>
</protein>
<dbReference type="SUPFAM" id="SSF109604">
    <property type="entry name" value="HD-domain/PDEase-like"/>
    <property type="match status" value="1"/>
</dbReference>
<evidence type="ECO:0000313" key="2">
    <source>
        <dbReference type="EMBL" id="XDT71240.1"/>
    </source>
</evidence>
<name>A0AB39UTR9_9GAMM</name>